<feature type="compositionally biased region" description="Pro residues" evidence="1">
    <location>
        <begin position="91"/>
        <end position="110"/>
    </location>
</feature>
<evidence type="ECO:0000313" key="4">
    <source>
        <dbReference type="EMBL" id="CAA9541691.1"/>
    </source>
</evidence>
<accession>A0A6J4U5Q0</accession>
<dbReference type="InterPro" id="IPR003646">
    <property type="entry name" value="SH3-like_bac-type"/>
</dbReference>
<gene>
    <name evidence="4" type="ORF">AVDCRST_MAG49-922</name>
</gene>
<keyword evidence="2" id="KW-0472">Membrane</keyword>
<protein>
    <recommendedName>
        <fullName evidence="3">SH3b domain-containing protein</fullName>
    </recommendedName>
</protein>
<dbReference type="Pfam" id="PF08239">
    <property type="entry name" value="SH3_3"/>
    <property type="match status" value="1"/>
</dbReference>
<dbReference type="Gene3D" id="2.30.30.40">
    <property type="entry name" value="SH3 Domains"/>
    <property type="match status" value="1"/>
</dbReference>
<reference evidence="4" key="1">
    <citation type="submission" date="2020-02" db="EMBL/GenBank/DDBJ databases">
        <authorList>
            <person name="Meier V. D."/>
        </authorList>
    </citation>
    <scope>NUCLEOTIDE SEQUENCE</scope>
    <source>
        <strain evidence="4">AVDCRST_MAG49</strain>
    </source>
</reference>
<keyword evidence="2" id="KW-1133">Transmembrane helix</keyword>
<sequence length="194" mass="19957">MQRTGLSRRLDQHGRRSGLAVGLSMALATALLVGVFVTIWGQVDPLLSDFVAAEIEPTATQVRAQVAAVTPADGAPDDGTGANAGAGPTATPVPPTATVPPPPTQTPPPTATREAFVATRESNPNESVNLRAEPSQAAGVDVLTVLPPATPLRPLGPRETDSAGGVWIRVETEDGDEGWVLEIATVEIAPQPPT</sequence>
<feature type="domain" description="SH3b" evidence="3">
    <location>
        <begin position="127"/>
        <end position="181"/>
    </location>
</feature>
<keyword evidence="2" id="KW-0812">Transmembrane</keyword>
<dbReference type="EMBL" id="CADCWG010000058">
    <property type="protein sequence ID" value="CAA9541691.1"/>
    <property type="molecule type" value="Genomic_DNA"/>
</dbReference>
<name>A0A6J4U5Q0_9BACT</name>
<evidence type="ECO:0000256" key="2">
    <source>
        <dbReference type="SAM" id="Phobius"/>
    </source>
</evidence>
<evidence type="ECO:0000259" key="3">
    <source>
        <dbReference type="Pfam" id="PF08239"/>
    </source>
</evidence>
<proteinExistence type="predicted"/>
<feature type="region of interest" description="Disordered" evidence="1">
    <location>
        <begin position="71"/>
        <end position="114"/>
    </location>
</feature>
<organism evidence="4">
    <name type="scientific">uncultured Thermomicrobiales bacterium</name>
    <dbReference type="NCBI Taxonomy" id="1645740"/>
    <lineage>
        <taxon>Bacteria</taxon>
        <taxon>Pseudomonadati</taxon>
        <taxon>Thermomicrobiota</taxon>
        <taxon>Thermomicrobia</taxon>
        <taxon>Thermomicrobiales</taxon>
        <taxon>environmental samples</taxon>
    </lineage>
</organism>
<feature type="transmembrane region" description="Helical" evidence="2">
    <location>
        <begin position="20"/>
        <end position="41"/>
    </location>
</feature>
<evidence type="ECO:0000256" key="1">
    <source>
        <dbReference type="SAM" id="MobiDB-lite"/>
    </source>
</evidence>
<feature type="compositionally biased region" description="Low complexity" evidence="1">
    <location>
        <begin position="71"/>
        <end position="90"/>
    </location>
</feature>
<dbReference type="AlphaFoldDB" id="A0A6J4U5Q0"/>